<feature type="transmembrane region" description="Helical" evidence="1">
    <location>
        <begin position="210"/>
        <end position="231"/>
    </location>
</feature>
<dbReference type="STRING" id="216942.SLITO_v1c03810"/>
<keyword evidence="1" id="KW-1133">Transmembrane helix</keyword>
<dbReference type="KEGG" id="sll:SLITO_v1c03810"/>
<sequence>MLGKYNFNKEQYKKFEVFFEEVLISLDELMNLIHKDLKVASIYRKSFDDVFDILKSMSFIDDFNNLKENFKIFYQDILNSLIVENKNRIVDRHIVLKFVEQAAEIIRISDLIAKISYENILSQKEVLEIDEIIYIIWEEIKKYMSKIDYYNKNYPKVFKENCKNKLFQLNSSKNLYDWENYINEILEDLEEYSLTDKDLHNIFIDGTSEYWYIVGVLNKILILVLLILTLLKKRKYIKNAEI</sequence>
<evidence type="ECO:0000313" key="2">
    <source>
        <dbReference type="EMBL" id="AKX34034.1"/>
    </source>
</evidence>
<organism evidence="2 3">
    <name type="scientific">Spiroplasma litorale</name>
    <dbReference type="NCBI Taxonomy" id="216942"/>
    <lineage>
        <taxon>Bacteria</taxon>
        <taxon>Bacillati</taxon>
        <taxon>Mycoplasmatota</taxon>
        <taxon>Mollicutes</taxon>
        <taxon>Entomoplasmatales</taxon>
        <taxon>Spiroplasmataceae</taxon>
        <taxon>Spiroplasma</taxon>
    </lineage>
</organism>
<keyword evidence="3" id="KW-1185">Reference proteome</keyword>
<dbReference type="OrthoDB" id="389326at2"/>
<dbReference type="Proteomes" id="UP000067476">
    <property type="component" value="Chromosome"/>
</dbReference>
<protein>
    <submittedName>
        <fullName evidence="2">Uncharacterized protein</fullName>
    </submittedName>
</protein>
<evidence type="ECO:0000256" key="1">
    <source>
        <dbReference type="SAM" id="Phobius"/>
    </source>
</evidence>
<evidence type="ECO:0000313" key="3">
    <source>
        <dbReference type="Proteomes" id="UP000067476"/>
    </source>
</evidence>
<dbReference type="PATRIC" id="fig|216942.3.peg.384"/>
<dbReference type="AlphaFoldDB" id="A0A0K1W134"/>
<keyword evidence="1" id="KW-0812">Transmembrane</keyword>
<reference evidence="2 3" key="1">
    <citation type="journal article" date="2015" name="Genome Announc.">
        <title>Complete Genome Sequence of Spiroplasma litorale TN-1T (DSM 21781), a Bacterium Isolated from a Green-Eyed Horsefly (Tabanus nigrovittatus).</title>
        <authorList>
            <person name="Lo W.S."/>
            <person name="Lai Y.C."/>
            <person name="Lien Y.W."/>
            <person name="Wang T.H."/>
            <person name="Kuo C.H."/>
        </authorList>
    </citation>
    <scope>NUCLEOTIDE SEQUENCE [LARGE SCALE GENOMIC DNA]</scope>
    <source>
        <strain evidence="2 3">TN-1</strain>
    </source>
</reference>
<name>A0A0K1W134_9MOLU</name>
<dbReference type="EMBL" id="CP012357">
    <property type="protein sequence ID" value="AKX34034.1"/>
    <property type="molecule type" value="Genomic_DNA"/>
</dbReference>
<keyword evidence="1" id="KW-0472">Membrane</keyword>
<dbReference type="RefSeq" id="WP_075058128.1">
    <property type="nucleotide sequence ID" value="NZ_CP012357.1"/>
</dbReference>
<accession>A0A0K1W134</accession>
<proteinExistence type="predicted"/>
<gene>
    <name evidence="2" type="ORF">SLITO_v1c03810</name>
</gene>